<dbReference type="AlphaFoldDB" id="A0A836MPJ2"/>
<sequence length="48" mass="5635">MIANQTLHSIKHKAVKLSDYTLLVPKKQLIKFDDHINIFLACINKHYE</sequence>
<proteinExistence type="predicted"/>
<protein>
    <submittedName>
        <fullName evidence="1">Uncharacterized protein</fullName>
    </submittedName>
</protein>
<dbReference type="Proteomes" id="UP000027170">
    <property type="component" value="Unassembled WGS sequence"/>
</dbReference>
<name>A0A836MPJ2_9NEIS</name>
<dbReference type="EMBL" id="JFZV01000005">
    <property type="protein sequence ID" value="KDN14688.1"/>
    <property type="molecule type" value="Genomic_DNA"/>
</dbReference>
<organism evidence="1 2">
    <name type="scientific">Snodgrassella communis</name>
    <dbReference type="NCBI Taxonomy" id="2946699"/>
    <lineage>
        <taxon>Bacteria</taxon>
        <taxon>Pseudomonadati</taxon>
        <taxon>Pseudomonadota</taxon>
        <taxon>Betaproteobacteria</taxon>
        <taxon>Neisseriales</taxon>
        <taxon>Neisseriaceae</taxon>
        <taxon>Snodgrassella</taxon>
    </lineage>
</organism>
<accession>A0A836MPJ2</accession>
<evidence type="ECO:0000313" key="1">
    <source>
        <dbReference type="EMBL" id="KDN14688.1"/>
    </source>
</evidence>
<gene>
    <name evidence="1" type="ORF">SALWKB29_1147</name>
</gene>
<comment type="caution">
    <text evidence="1">The sequence shown here is derived from an EMBL/GenBank/DDBJ whole genome shotgun (WGS) entry which is preliminary data.</text>
</comment>
<reference evidence="1 2" key="1">
    <citation type="submission" date="2014-03" db="EMBL/GenBank/DDBJ databases">
        <title>The genomes of two eusocial bee gut symbionts.</title>
        <authorList>
            <person name="Kwong W.K."/>
            <person name="Engel P."/>
            <person name="Koch H."/>
            <person name="Moran N.A."/>
        </authorList>
    </citation>
    <scope>NUCLEOTIDE SEQUENCE [LARGE SCALE GENOMIC DNA]</scope>
    <source>
        <strain evidence="2">wkB29</strain>
    </source>
</reference>
<evidence type="ECO:0000313" key="2">
    <source>
        <dbReference type="Proteomes" id="UP000027170"/>
    </source>
</evidence>
<keyword evidence="2" id="KW-1185">Reference proteome</keyword>